<feature type="transmembrane region" description="Helical" evidence="1">
    <location>
        <begin position="132"/>
        <end position="153"/>
    </location>
</feature>
<organism evidence="3 4">
    <name type="scientific">Cryobacterium gelidum</name>
    <dbReference type="NCBI Taxonomy" id="1259164"/>
    <lineage>
        <taxon>Bacteria</taxon>
        <taxon>Bacillati</taxon>
        <taxon>Actinomycetota</taxon>
        <taxon>Actinomycetes</taxon>
        <taxon>Micrococcales</taxon>
        <taxon>Microbacteriaceae</taxon>
        <taxon>Cryobacterium</taxon>
    </lineage>
</organism>
<feature type="domain" description="Phosphatidic acid phosphatase type 2/haloperoxidase" evidence="2">
    <location>
        <begin position="89"/>
        <end position="203"/>
    </location>
</feature>
<dbReference type="PANTHER" id="PTHR14969">
    <property type="entry name" value="SPHINGOSINE-1-PHOSPHATE PHOSPHOHYDROLASE"/>
    <property type="match status" value="1"/>
</dbReference>
<evidence type="ECO:0000313" key="4">
    <source>
        <dbReference type="Proteomes" id="UP000297983"/>
    </source>
</evidence>
<accession>A0A4R9AZ19</accession>
<name>A0A4R9AZ19_9MICO</name>
<keyword evidence="1" id="KW-0472">Membrane</keyword>
<feature type="transmembrane region" description="Helical" evidence="1">
    <location>
        <begin position="90"/>
        <end position="112"/>
    </location>
</feature>
<feature type="transmembrane region" description="Helical" evidence="1">
    <location>
        <begin position="188"/>
        <end position="206"/>
    </location>
</feature>
<dbReference type="SUPFAM" id="SSF48317">
    <property type="entry name" value="Acid phosphatase/Vanadium-dependent haloperoxidase"/>
    <property type="match status" value="1"/>
</dbReference>
<evidence type="ECO:0000256" key="1">
    <source>
        <dbReference type="SAM" id="Phobius"/>
    </source>
</evidence>
<feature type="transmembrane region" description="Helical" evidence="1">
    <location>
        <begin position="160"/>
        <end position="182"/>
    </location>
</feature>
<dbReference type="AlphaFoldDB" id="A0A4R9AZ19"/>
<dbReference type="Gene3D" id="1.20.144.10">
    <property type="entry name" value="Phosphatidic acid phosphatase type 2/haloperoxidase"/>
    <property type="match status" value="2"/>
</dbReference>
<proteinExistence type="predicted"/>
<dbReference type="Pfam" id="PF01569">
    <property type="entry name" value="PAP2"/>
    <property type="match status" value="1"/>
</dbReference>
<keyword evidence="1" id="KW-0812">Transmembrane</keyword>
<feature type="transmembrane region" description="Helical" evidence="1">
    <location>
        <begin position="50"/>
        <end position="83"/>
    </location>
</feature>
<dbReference type="Proteomes" id="UP000297983">
    <property type="component" value="Unassembled WGS sequence"/>
</dbReference>
<keyword evidence="4" id="KW-1185">Reference proteome</keyword>
<gene>
    <name evidence="3" type="ORF">E3T50_03530</name>
</gene>
<dbReference type="InterPro" id="IPR000326">
    <property type="entry name" value="PAP2/HPO"/>
</dbReference>
<keyword evidence="1" id="KW-1133">Transmembrane helix</keyword>
<dbReference type="SMART" id="SM00014">
    <property type="entry name" value="acidPPc"/>
    <property type="match status" value="1"/>
</dbReference>
<feature type="transmembrane region" description="Helical" evidence="1">
    <location>
        <begin position="12"/>
        <end position="30"/>
    </location>
</feature>
<sequence length="246" mass="26704">MARLPQLRRWISVPLLLVLVTLILGFAVKLNPRLSGAEFRIDELLSRDHIAVGNAIALTIDAVLSPPGIIIILLVLFVFLLVVRRSPVNAFAVTSVATVGWLSSEVFKLLVAQPRPDEHLLHNPLIPSDGSGSFPSGHTTFAVAIAIAIYFLARGTRWAAPAAIVGLGFALLVAGSRLYLGVHYPSDVLGSFLVAPAAICLYTGLWNRYGMRVLNWIPFLDRIGPIPSRLQPRDRPARRTAAPEGL</sequence>
<protein>
    <submittedName>
        <fullName evidence="3">Phosphatase PAP2 family protein</fullName>
    </submittedName>
</protein>
<reference evidence="3 4" key="1">
    <citation type="submission" date="2019-03" db="EMBL/GenBank/DDBJ databases">
        <title>Genomics of glacier-inhabiting Cryobacterium strains.</title>
        <authorList>
            <person name="Liu Q."/>
            <person name="Xin Y.-H."/>
        </authorList>
    </citation>
    <scope>NUCLEOTIDE SEQUENCE [LARGE SCALE GENOMIC DNA]</scope>
    <source>
        <strain evidence="3 4">Hz16</strain>
    </source>
</reference>
<evidence type="ECO:0000313" key="3">
    <source>
        <dbReference type="EMBL" id="TFD73168.1"/>
    </source>
</evidence>
<dbReference type="PANTHER" id="PTHR14969:SF13">
    <property type="entry name" value="AT30094P"/>
    <property type="match status" value="1"/>
</dbReference>
<evidence type="ECO:0000259" key="2">
    <source>
        <dbReference type="SMART" id="SM00014"/>
    </source>
</evidence>
<dbReference type="EMBL" id="SOHL01000005">
    <property type="protein sequence ID" value="TFD73168.1"/>
    <property type="molecule type" value="Genomic_DNA"/>
</dbReference>
<comment type="caution">
    <text evidence="3">The sequence shown here is derived from an EMBL/GenBank/DDBJ whole genome shotgun (WGS) entry which is preliminary data.</text>
</comment>
<dbReference type="InterPro" id="IPR036938">
    <property type="entry name" value="PAP2/HPO_sf"/>
</dbReference>